<organism evidence="13 14">
    <name type="scientific">Aphanomyces stellatus</name>
    <dbReference type="NCBI Taxonomy" id="120398"/>
    <lineage>
        <taxon>Eukaryota</taxon>
        <taxon>Sar</taxon>
        <taxon>Stramenopiles</taxon>
        <taxon>Oomycota</taxon>
        <taxon>Saprolegniomycetes</taxon>
        <taxon>Saprolegniales</taxon>
        <taxon>Verrucalvaceae</taxon>
        <taxon>Aphanomyces</taxon>
    </lineage>
</organism>
<feature type="transmembrane region" description="Helical" evidence="9">
    <location>
        <begin position="448"/>
        <end position="474"/>
    </location>
</feature>
<name>A0A485L243_9STRA</name>
<evidence type="ECO:0000256" key="8">
    <source>
        <dbReference type="SAM" id="MobiDB-lite"/>
    </source>
</evidence>
<evidence type="ECO:0000313" key="14">
    <source>
        <dbReference type="Proteomes" id="UP000332933"/>
    </source>
</evidence>
<reference evidence="13 14" key="1">
    <citation type="submission" date="2019-03" db="EMBL/GenBank/DDBJ databases">
        <authorList>
            <person name="Gaulin E."/>
            <person name="Dumas B."/>
        </authorList>
    </citation>
    <scope>NUCLEOTIDE SEQUENCE [LARGE SCALE GENOMIC DNA]</scope>
    <source>
        <strain evidence="13">CBS 568.67</strain>
    </source>
</reference>
<evidence type="ECO:0000259" key="11">
    <source>
        <dbReference type="PROSITE" id="PS51767"/>
    </source>
</evidence>
<feature type="chain" id="PRO_5033437264" evidence="10">
    <location>
        <begin position="22"/>
        <end position="538"/>
    </location>
</feature>
<keyword evidence="14" id="KW-1185">Reference proteome</keyword>
<dbReference type="GO" id="GO:0006508">
    <property type="term" value="P:proteolysis"/>
    <property type="evidence" value="ECO:0007669"/>
    <property type="project" value="UniProtKB-KW"/>
</dbReference>
<evidence type="ECO:0000256" key="3">
    <source>
        <dbReference type="ARBA" id="ARBA00022729"/>
    </source>
</evidence>
<protein>
    <submittedName>
        <fullName evidence="13">Aste57867_14347 protein</fullName>
    </submittedName>
</protein>
<dbReference type="GO" id="GO:0004190">
    <property type="term" value="F:aspartic-type endopeptidase activity"/>
    <property type="evidence" value="ECO:0007669"/>
    <property type="project" value="UniProtKB-KW"/>
</dbReference>
<dbReference type="EMBL" id="VJMH01005538">
    <property type="protein sequence ID" value="KAF0694823.1"/>
    <property type="molecule type" value="Genomic_DNA"/>
</dbReference>
<keyword evidence="5 7" id="KW-0378">Hydrolase</keyword>
<dbReference type="EMBL" id="CAADRA010005559">
    <property type="protein sequence ID" value="VFT91171.1"/>
    <property type="molecule type" value="Genomic_DNA"/>
</dbReference>
<evidence type="ECO:0000256" key="2">
    <source>
        <dbReference type="ARBA" id="ARBA00022670"/>
    </source>
</evidence>
<dbReference type="OrthoDB" id="2747330at2759"/>
<evidence type="ECO:0000256" key="6">
    <source>
        <dbReference type="ARBA" id="ARBA00023145"/>
    </source>
</evidence>
<dbReference type="AlphaFoldDB" id="A0A485L243"/>
<evidence type="ECO:0000256" key="4">
    <source>
        <dbReference type="ARBA" id="ARBA00022750"/>
    </source>
</evidence>
<sequence>MNMRVVLAGLVVVATATTVIQEPLYGIASGVSYTIHLDVGTAPTTRSPTTYQLLLDTGSSNTALATTTCCRNSVDLANMALFNCAASTTCHAIAPGANISVTYVSSSWTGHIVQDSVSTAALGTISQYPFVVIDAQTQFFRGGFSGIMGIAFDALAQPSNNPLPTFFQTLVNRNVVDNVFGLLLCGILQPFAQGIVPGAVAGALILGGVTPTVGPALYRGAMLYTPLIQAKWYVVLITDVAFNGTSLNSDCIDLNTPRSIVDSGTTNIVLPSAIYVELMAAIKAATLQAIPTFAATYFSDSSICCESYCNPTNPKSPLLRLPPISFSFALENDAKQQITIQIPPTYYWRPVAIHSAIGTSTCRVMGISEGTNMILGNVFMDGLYVVHDRDANRVGFGVADNCPNQAVSSKTVSTSAIDSSWCKCLSSTEVSSNLVTSYLPGQKTCFVWYWWTYVILVALVIIALSGAFLIYTWIVKRRKDQRRDPNAIPTLQEQLLVEGPMTPKEPPPPSECSSHDEFRAASPAESTRFARHPGDCNL</sequence>
<evidence type="ECO:0000256" key="1">
    <source>
        <dbReference type="ARBA" id="ARBA00007447"/>
    </source>
</evidence>
<keyword evidence="6" id="KW-0865">Zymogen</keyword>
<dbReference type="InterPro" id="IPR021109">
    <property type="entry name" value="Peptidase_aspartic_dom_sf"/>
</dbReference>
<dbReference type="PROSITE" id="PS00141">
    <property type="entry name" value="ASP_PROTEASE"/>
    <property type="match status" value="1"/>
</dbReference>
<dbReference type="PROSITE" id="PS51767">
    <property type="entry name" value="PEPTIDASE_A1"/>
    <property type="match status" value="1"/>
</dbReference>
<evidence type="ECO:0000256" key="7">
    <source>
        <dbReference type="RuleBase" id="RU000454"/>
    </source>
</evidence>
<feature type="region of interest" description="Disordered" evidence="8">
    <location>
        <begin position="487"/>
        <end position="538"/>
    </location>
</feature>
<dbReference type="InterPro" id="IPR033121">
    <property type="entry name" value="PEPTIDASE_A1"/>
</dbReference>
<dbReference type="PRINTS" id="PR00792">
    <property type="entry name" value="PEPSIN"/>
</dbReference>
<keyword evidence="4 7" id="KW-0064">Aspartyl protease</keyword>
<proteinExistence type="inferred from homology"/>
<keyword evidence="2 7" id="KW-0645">Protease</keyword>
<reference evidence="12" key="2">
    <citation type="submission" date="2019-06" db="EMBL/GenBank/DDBJ databases">
        <title>Genomics analysis of Aphanomyces spp. identifies a new class of oomycete effector associated with host adaptation.</title>
        <authorList>
            <person name="Gaulin E."/>
        </authorList>
    </citation>
    <scope>NUCLEOTIDE SEQUENCE</scope>
    <source>
        <strain evidence="12">CBS 578.67</strain>
    </source>
</reference>
<dbReference type="Pfam" id="PF00026">
    <property type="entry name" value="Asp"/>
    <property type="match status" value="1"/>
</dbReference>
<evidence type="ECO:0000313" key="12">
    <source>
        <dbReference type="EMBL" id="KAF0694823.1"/>
    </source>
</evidence>
<evidence type="ECO:0000313" key="13">
    <source>
        <dbReference type="EMBL" id="VFT91171.1"/>
    </source>
</evidence>
<dbReference type="PANTHER" id="PTHR47965:SF12">
    <property type="entry name" value="ASPARTIC PROTEINASE 3-RELATED"/>
    <property type="match status" value="1"/>
</dbReference>
<feature type="domain" description="Peptidase A1" evidence="11">
    <location>
        <begin position="33"/>
        <end position="397"/>
    </location>
</feature>
<evidence type="ECO:0000256" key="5">
    <source>
        <dbReference type="ARBA" id="ARBA00022801"/>
    </source>
</evidence>
<evidence type="ECO:0000256" key="10">
    <source>
        <dbReference type="SAM" id="SignalP"/>
    </source>
</evidence>
<gene>
    <name evidence="13" type="primary">Aste57867_14347</name>
    <name evidence="12" type="ORF">As57867_014293</name>
    <name evidence="13" type="ORF">ASTE57867_14347</name>
</gene>
<dbReference type="Proteomes" id="UP000332933">
    <property type="component" value="Unassembled WGS sequence"/>
</dbReference>
<dbReference type="SUPFAM" id="SSF50630">
    <property type="entry name" value="Acid proteases"/>
    <property type="match status" value="1"/>
</dbReference>
<dbReference type="InterPro" id="IPR001461">
    <property type="entry name" value="Aspartic_peptidase_A1"/>
</dbReference>
<keyword evidence="3 10" id="KW-0732">Signal</keyword>
<dbReference type="InterPro" id="IPR001969">
    <property type="entry name" value="Aspartic_peptidase_AS"/>
</dbReference>
<keyword evidence="9" id="KW-0472">Membrane</keyword>
<keyword evidence="9" id="KW-0812">Transmembrane</keyword>
<evidence type="ECO:0000256" key="9">
    <source>
        <dbReference type="SAM" id="Phobius"/>
    </source>
</evidence>
<accession>A0A485L243</accession>
<comment type="similarity">
    <text evidence="1 7">Belongs to the peptidase A1 family.</text>
</comment>
<keyword evidence="9" id="KW-1133">Transmembrane helix</keyword>
<dbReference type="PANTHER" id="PTHR47965">
    <property type="entry name" value="ASPARTYL PROTEASE-RELATED"/>
    <property type="match status" value="1"/>
</dbReference>
<feature type="signal peptide" evidence="10">
    <location>
        <begin position="1"/>
        <end position="21"/>
    </location>
</feature>
<dbReference type="Gene3D" id="2.40.70.10">
    <property type="entry name" value="Acid Proteases"/>
    <property type="match status" value="2"/>
</dbReference>